<dbReference type="Proteomes" id="UP000078596">
    <property type="component" value="Chromosome"/>
</dbReference>
<evidence type="ECO:0000259" key="1">
    <source>
        <dbReference type="PROSITE" id="PS50164"/>
    </source>
</evidence>
<dbReference type="OrthoDB" id="89044at2"/>
<dbReference type="EMBL" id="CP016027">
    <property type="protein sequence ID" value="ANJ66716.1"/>
    <property type="molecule type" value="Genomic_DNA"/>
</dbReference>
<dbReference type="RefSeq" id="WP_066099039.1">
    <property type="nucleotide sequence ID" value="NZ_CP016027.1"/>
</dbReference>
<dbReference type="Gene3D" id="3.40.1440.10">
    <property type="entry name" value="GIY-YIG endonuclease"/>
    <property type="match status" value="1"/>
</dbReference>
<reference evidence="2 3" key="1">
    <citation type="submission" date="2016-06" db="EMBL/GenBank/DDBJ databases">
        <title>Insight into the functional genes involving in sulfur oxidation in Pearl River water.</title>
        <authorList>
            <person name="Luo J."/>
            <person name="Tan X."/>
            <person name="Lin W."/>
        </authorList>
    </citation>
    <scope>NUCLEOTIDE SEQUENCE [LARGE SCALE GENOMIC DNA]</scope>
    <source>
        <strain evidence="2 3">LS2</strain>
    </source>
</reference>
<proteinExistence type="predicted"/>
<sequence>MLLFDLLQVVNPGLNPEECKLHLATWNGEENPVDVFLAGNFDEWQRWQTKRNFERKYVIALIALPAQNQWLFAGLYTAHGSEWKKEHNLHYYQMVPDVSCAEFEGRLVVSFSRTGRQSYLNAENWAAEISVAELKAEKLSIAEFPGYRSINLSKGELDAIVRQSIESWRTALSNVAGVYVISDTASGKLYVGSATGEGGIWQRWSQYAATGHGGNKELRDLLRETGAVSAENFRFAVLEIADIHSSEKEVLRRESHWKEVLLTREHGYNAN</sequence>
<feature type="domain" description="GIY-YIG" evidence="1">
    <location>
        <begin position="174"/>
        <end position="270"/>
    </location>
</feature>
<dbReference type="InterPro" id="IPR000305">
    <property type="entry name" value="GIY-YIG_endonuc"/>
</dbReference>
<keyword evidence="3" id="KW-1185">Reference proteome</keyword>
<dbReference type="InterPro" id="IPR035901">
    <property type="entry name" value="GIY-YIG_endonuc_sf"/>
</dbReference>
<dbReference type="Pfam" id="PF01541">
    <property type="entry name" value="GIY-YIG"/>
    <property type="match status" value="1"/>
</dbReference>
<evidence type="ECO:0000313" key="2">
    <source>
        <dbReference type="EMBL" id="ANJ66716.1"/>
    </source>
</evidence>
<dbReference type="AlphaFoldDB" id="A0A191ZFQ9"/>
<organism evidence="2 3">
    <name type="scientific">Halothiobacillus diazotrophicus</name>
    <dbReference type="NCBI Taxonomy" id="1860122"/>
    <lineage>
        <taxon>Bacteria</taxon>
        <taxon>Pseudomonadati</taxon>
        <taxon>Pseudomonadota</taxon>
        <taxon>Gammaproteobacteria</taxon>
        <taxon>Chromatiales</taxon>
        <taxon>Halothiobacillaceae</taxon>
        <taxon>Halothiobacillus</taxon>
    </lineage>
</organism>
<evidence type="ECO:0000313" key="3">
    <source>
        <dbReference type="Proteomes" id="UP000078596"/>
    </source>
</evidence>
<dbReference type="CDD" id="cd10446">
    <property type="entry name" value="GIY-YIG_unchar_1"/>
    <property type="match status" value="1"/>
</dbReference>
<gene>
    <name evidence="2" type="ORF">A9404_04395</name>
</gene>
<dbReference type="SUPFAM" id="SSF82771">
    <property type="entry name" value="GIY-YIG endonuclease"/>
    <property type="match status" value="1"/>
</dbReference>
<dbReference type="STRING" id="1860122.A9404_04395"/>
<protein>
    <recommendedName>
        <fullName evidence="1">GIY-YIG domain-containing protein</fullName>
    </recommendedName>
</protein>
<name>A0A191ZFQ9_9GAMM</name>
<dbReference type="PROSITE" id="PS50164">
    <property type="entry name" value="GIY_YIG"/>
    <property type="match status" value="1"/>
</dbReference>
<dbReference type="KEGG" id="haz:A9404_04395"/>
<accession>A0A191ZFQ9</accession>